<organism evidence="4 5">
    <name type="scientific">Lysobacter soyae</name>
    <dbReference type="NCBI Taxonomy" id="2764185"/>
    <lineage>
        <taxon>Bacteria</taxon>
        <taxon>Pseudomonadati</taxon>
        <taxon>Pseudomonadota</taxon>
        <taxon>Gammaproteobacteria</taxon>
        <taxon>Lysobacterales</taxon>
        <taxon>Lysobacteraceae</taxon>
        <taxon>Lysobacter</taxon>
    </lineage>
</organism>
<name>A0ABX8WSZ6_9GAMM</name>
<evidence type="ECO:0000256" key="1">
    <source>
        <dbReference type="ARBA" id="ARBA00007734"/>
    </source>
</evidence>
<feature type="domain" description="LysM" evidence="3">
    <location>
        <begin position="460"/>
        <end position="505"/>
    </location>
</feature>
<dbReference type="SMART" id="SM00257">
    <property type="entry name" value="LysM"/>
    <property type="match status" value="1"/>
</dbReference>
<dbReference type="RefSeq" id="WP_220380752.1">
    <property type="nucleotide sequence ID" value="NZ_CP080544.1"/>
</dbReference>
<evidence type="ECO:0000313" key="5">
    <source>
        <dbReference type="Proteomes" id="UP000824755"/>
    </source>
</evidence>
<feature type="region of interest" description="Disordered" evidence="2">
    <location>
        <begin position="409"/>
        <end position="431"/>
    </location>
</feature>
<evidence type="ECO:0000259" key="3">
    <source>
        <dbReference type="PROSITE" id="PS51782"/>
    </source>
</evidence>
<dbReference type="Gene3D" id="3.10.350.10">
    <property type="entry name" value="LysM domain"/>
    <property type="match status" value="1"/>
</dbReference>
<dbReference type="EMBL" id="CP080544">
    <property type="protein sequence ID" value="QYR53947.1"/>
    <property type="molecule type" value="Genomic_DNA"/>
</dbReference>
<dbReference type="Proteomes" id="UP000824755">
    <property type="component" value="Chromosome"/>
</dbReference>
<protein>
    <submittedName>
        <fullName evidence="4">Transglycosylase SLT domain-containing protein</fullName>
    </submittedName>
</protein>
<dbReference type="InterPro" id="IPR008258">
    <property type="entry name" value="Transglycosylase_SLT_dom_1"/>
</dbReference>
<dbReference type="PANTHER" id="PTHR37423">
    <property type="entry name" value="SOLUBLE LYTIC MUREIN TRANSGLYCOSYLASE-RELATED"/>
    <property type="match status" value="1"/>
</dbReference>
<dbReference type="Pfam" id="PF01476">
    <property type="entry name" value="LysM"/>
    <property type="match status" value="1"/>
</dbReference>
<keyword evidence="5" id="KW-1185">Reference proteome</keyword>
<evidence type="ECO:0000313" key="4">
    <source>
        <dbReference type="EMBL" id="QYR53947.1"/>
    </source>
</evidence>
<evidence type="ECO:0000256" key="2">
    <source>
        <dbReference type="SAM" id="MobiDB-lite"/>
    </source>
</evidence>
<gene>
    <name evidence="4" type="ORF">H8L67_05380</name>
</gene>
<dbReference type="CDD" id="cd00118">
    <property type="entry name" value="LysM"/>
    <property type="match status" value="1"/>
</dbReference>
<dbReference type="SUPFAM" id="SSF54106">
    <property type="entry name" value="LysM domain"/>
    <property type="match status" value="1"/>
</dbReference>
<dbReference type="Gene3D" id="1.10.530.10">
    <property type="match status" value="1"/>
</dbReference>
<comment type="similarity">
    <text evidence="1">Belongs to the transglycosylase Slt family.</text>
</comment>
<accession>A0ABX8WSZ6</accession>
<dbReference type="PROSITE" id="PS51782">
    <property type="entry name" value="LYSM"/>
    <property type="match status" value="1"/>
</dbReference>
<proteinExistence type="inferred from homology"/>
<reference evidence="4 5" key="1">
    <citation type="submission" date="2021-08" db="EMBL/GenBank/DDBJ databases">
        <title>Lysobacter sp. strain CJ11 Genome sequencing and assembly.</title>
        <authorList>
            <person name="Kim I."/>
        </authorList>
    </citation>
    <scope>NUCLEOTIDE SEQUENCE [LARGE SCALE GENOMIC DNA]</scope>
    <source>
        <strain evidence="4 5">CJ11</strain>
    </source>
</reference>
<dbReference type="Pfam" id="PF01464">
    <property type="entry name" value="SLT"/>
    <property type="match status" value="1"/>
</dbReference>
<dbReference type="InterPro" id="IPR036779">
    <property type="entry name" value="LysM_dom_sf"/>
</dbReference>
<dbReference type="InterPro" id="IPR023346">
    <property type="entry name" value="Lysozyme-like_dom_sf"/>
</dbReference>
<dbReference type="PANTHER" id="PTHR37423:SF2">
    <property type="entry name" value="MEMBRANE-BOUND LYTIC MUREIN TRANSGLYCOSYLASE C"/>
    <property type="match status" value="1"/>
</dbReference>
<dbReference type="InterPro" id="IPR018392">
    <property type="entry name" value="LysM"/>
</dbReference>
<sequence length="510" mass="55568">MAMLVSPSAAARNSKETALRAEMTRLENVAKAAKSADERDRAISQMDDALQQCGKLKGCQIVPLLEIYKRSLAIEDSLDDADLDDIDAEDRINVTGLNVPDGANADALLDDRSRNFLARVQMNPAVQAGIRRWLTDMRPSLMTSYENFQYLKPQMAPAFHKYGLSEALLFGIVAKESNGKVHVGSRVGAVGPLQFMPATGRRFGLGNDGTGFDTRYDPAMSAEAAASYIVERFAELNGSIEMALAAYNGGEGRALRIFNATGSKNFWDSTVYNQFPAETRDYVPMVIAAAWLYLHARDYGLRFPRISNKQVSLRLQKPTTLNEMTICMGNQRGTDGFQRALRNMNPRLDANQWLPAGTTLTVNSTMSRAYSWNCVNGKRADIARQVISADPSTAIVRVGALVNRTDASADNSDVVASNRPGDDATSNNDPAMVVQKPATAKSRALITPAKSAAVTNSVPSTHRVRDGETLYSIARDYQCNVGGLISGNALKAPRYNIRPGQVLSLANCKR</sequence>
<dbReference type="SUPFAM" id="SSF53955">
    <property type="entry name" value="Lysozyme-like"/>
    <property type="match status" value="1"/>
</dbReference>